<dbReference type="Pfam" id="PF00083">
    <property type="entry name" value="Sugar_tr"/>
    <property type="match status" value="1"/>
</dbReference>
<comment type="caution">
    <text evidence="7">The sequence shown here is derived from an EMBL/GenBank/DDBJ whole genome shotgun (WGS) entry which is preliminary data.</text>
</comment>
<keyword evidence="2" id="KW-0929">Antimicrobial</keyword>
<dbReference type="Pfam" id="PF00959">
    <property type="entry name" value="Phage_lysozyme"/>
    <property type="match status" value="1"/>
</dbReference>
<name>A0A815G2U0_ADIRI</name>
<dbReference type="GO" id="GO:0042742">
    <property type="term" value="P:defense response to bacterium"/>
    <property type="evidence" value="ECO:0007669"/>
    <property type="project" value="UniProtKB-KW"/>
</dbReference>
<dbReference type="GO" id="GO:0009253">
    <property type="term" value="P:peptidoglycan catabolic process"/>
    <property type="evidence" value="ECO:0007669"/>
    <property type="project" value="InterPro"/>
</dbReference>
<comment type="subcellular location">
    <subcellularLocation>
        <location evidence="1">Membrane</location>
    </subcellularLocation>
</comment>
<dbReference type="PANTHER" id="PTHR37406">
    <property type="entry name" value="T4-TYPE LYSOZYME 1-RELATED"/>
    <property type="match status" value="1"/>
</dbReference>
<keyword evidence="6" id="KW-0472">Membrane</keyword>
<evidence type="ECO:0000256" key="4">
    <source>
        <dbReference type="ARBA" id="ARBA00022692"/>
    </source>
</evidence>
<gene>
    <name evidence="7" type="ORF">EDS130_LOCUS32304</name>
</gene>
<keyword evidence="5" id="KW-1133">Transmembrane helix</keyword>
<evidence type="ECO:0000313" key="7">
    <source>
        <dbReference type="EMBL" id="CAF1333120.1"/>
    </source>
</evidence>
<dbReference type="Proteomes" id="UP000663852">
    <property type="component" value="Unassembled WGS sequence"/>
</dbReference>
<dbReference type="GO" id="GO:0016998">
    <property type="term" value="P:cell wall macromolecule catabolic process"/>
    <property type="evidence" value="ECO:0007669"/>
    <property type="project" value="InterPro"/>
</dbReference>
<keyword evidence="3" id="KW-0081">Bacteriolytic enzyme</keyword>
<evidence type="ECO:0000256" key="2">
    <source>
        <dbReference type="ARBA" id="ARBA00022529"/>
    </source>
</evidence>
<dbReference type="SUPFAM" id="SSF53955">
    <property type="entry name" value="Lysozyme-like"/>
    <property type="match status" value="1"/>
</dbReference>
<evidence type="ECO:0000256" key="6">
    <source>
        <dbReference type="ARBA" id="ARBA00023136"/>
    </source>
</evidence>
<dbReference type="GO" id="GO:0003796">
    <property type="term" value="F:lysozyme activity"/>
    <property type="evidence" value="ECO:0007669"/>
    <property type="project" value="InterPro"/>
</dbReference>
<sequence>MSQMGLLRVLLPYKSLEGLQHLIIIIKQIKIVGLFIKLRENPMAIVVSAFAAFGGFLYGYDTGTISGIIDMPFFLEKYGYLQNTGTASRSQTQINEGTRQCCYYDTKGIPTIGVGFNLQRSDAATVLAKYRLKLADVINDCKKSTKKACLTESQATDIFNSYIYPEASNCASEYVSGMPTSVHAALTDVAFAGCGTLKQFVKMKAALDKKQWKTASEELKSSKWCADVKSTRCGLDVACIASGK</sequence>
<protein>
    <recommendedName>
        <fullName evidence="9">Lysozyme</fullName>
    </recommendedName>
</protein>
<reference evidence="7" key="1">
    <citation type="submission" date="2021-02" db="EMBL/GenBank/DDBJ databases">
        <authorList>
            <person name="Nowell W R."/>
        </authorList>
    </citation>
    <scope>NUCLEOTIDE SEQUENCE</scope>
</reference>
<dbReference type="GO" id="GO:0022857">
    <property type="term" value="F:transmembrane transporter activity"/>
    <property type="evidence" value="ECO:0007669"/>
    <property type="project" value="InterPro"/>
</dbReference>
<evidence type="ECO:0008006" key="9">
    <source>
        <dbReference type="Google" id="ProtNLM"/>
    </source>
</evidence>
<dbReference type="GO" id="GO:0031640">
    <property type="term" value="P:killing of cells of another organism"/>
    <property type="evidence" value="ECO:0007669"/>
    <property type="project" value="UniProtKB-KW"/>
</dbReference>
<accession>A0A815G2U0</accession>
<dbReference type="InterPro" id="IPR023346">
    <property type="entry name" value="Lysozyme-like_dom_sf"/>
</dbReference>
<evidence type="ECO:0000313" key="8">
    <source>
        <dbReference type="Proteomes" id="UP000663852"/>
    </source>
</evidence>
<dbReference type="InterPro" id="IPR005828">
    <property type="entry name" value="MFS_sugar_transport-like"/>
</dbReference>
<dbReference type="OrthoDB" id="5945565at2759"/>
<evidence type="ECO:0000256" key="3">
    <source>
        <dbReference type="ARBA" id="ARBA00022638"/>
    </source>
</evidence>
<dbReference type="PANTHER" id="PTHR37406:SF1">
    <property type="entry name" value="T4-TYPE LYSOZYME 1-RELATED"/>
    <property type="match status" value="1"/>
</dbReference>
<evidence type="ECO:0000256" key="5">
    <source>
        <dbReference type="ARBA" id="ARBA00022989"/>
    </source>
</evidence>
<proteinExistence type="predicted"/>
<organism evidence="7 8">
    <name type="scientific">Adineta ricciae</name>
    <name type="common">Rotifer</name>
    <dbReference type="NCBI Taxonomy" id="249248"/>
    <lineage>
        <taxon>Eukaryota</taxon>
        <taxon>Metazoa</taxon>
        <taxon>Spiralia</taxon>
        <taxon>Gnathifera</taxon>
        <taxon>Rotifera</taxon>
        <taxon>Eurotatoria</taxon>
        <taxon>Bdelloidea</taxon>
        <taxon>Adinetida</taxon>
        <taxon>Adinetidae</taxon>
        <taxon>Adineta</taxon>
    </lineage>
</organism>
<dbReference type="AlphaFoldDB" id="A0A815G2U0"/>
<dbReference type="EMBL" id="CAJNOJ010000246">
    <property type="protein sequence ID" value="CAF1333120.1"/>
    <property type="molecule type" value="Genomic_DNA"/>
</dbReference>
<dbReference type="GO" id="GO:0016020">
    <property type="term" value="C:membrane"/>
    <property type="evidence" value="ECO:0007669"/>
    <property type="project" value="UniProtKB-SubCell"/>
</dbReference>
<dbReference type="InterPro" id="IPR052619">
    <property type="entry name" value="Phage_lysozyme-like"/>
</dbReference>
<dbReference type="Gene3D" id="1.10.530.40">
    <property type="match status" value="1"/>
</dbReference>
<dbReference type="InterPro" id="IPR023347">
    <property type="entry name" value="Lysozyme_dom_sf"/>
</dbReference>
<keyword evidence="4" id="KW-0812">Transmembrane</keyword>
<dbReference type="InterPro" id="IPR002196">
    <property type="entry name" value="Glyco_hydro_24"/>
</dbReference>
<evidence type="ECO:0000256" key="1">
    <source>
        <dbReference type="ARBA" id="ARBA00004370"/>
    </source>
</evidence>